<proteinExistence type="predicted"/>
<keyword evidence="1 2" id="KW-0175">Coiled coil</keyword>
<dbReference type="Proteomes" id="UP000008672">
    <property type="component" value="Unassembled WGS sequence"/>
</dbReference>
<evidence type="ECO:0000256" key="1">
    <source>
        <dbReference type="ARBA" id="ARBA00023054"/>
    </source>
</evidence>
<accession>H3B1K7</accession>
<dbReference type="Ensembl" id="ENSLACT00000015888.1">
    <property type="protein sequence ID" value="ENSLACP00000015778.1"/>
    <property type="gene ID" value="ENSLACG00000013897.1"/>
</dbReference>
<dbReference type="EMBL" id="AFYH01038702">
    <property type="status" value="NOT_ANNOTATED_CDS"/>
    <property type="molecule type" value="Genomic_DNA"/>
</dbReference>
<evidence type="ECO:0000313" key="3">
    <source>
        <dbReference type="Ensembl" id="ENSLACP00000015778.1"/>
    </source>
</evidence>
<evidence type="ECO:0000256" key="2">
    <source>
        <dbReference type="SAM" id="Coils"/>
    </source>
</evidence>
<dbReference type="EMBL" id="AFYH01038701">
    <property type="status" value="NOT_ANNOTATED_CDS"/>
    <property type="molecule type" value="Genomic_DNA"/>
</dbReference>
<dbReference type="STRING" id="7897.ENSLACP00000015778"/>
<dbReference type="eggNOG" id="ENOG502RN31">
    <property type="taxonomic scope" value="Eukaryota"/>
</dbReference>
<dbReference type="InterPro" id="IPR051149">
    <property type="entry name" value="Spindly/BICDR_Dynein_Adapter"/>
</dbReference>
<dbReference type="EMBL" id="AFYH01038704">
    <property type="status" value="NOT_ANNOTATED_CDS"/>
    <property type="molecule type" value="Genomic_DNA"/>
</dbReference>
<dbReference type="PANTHER" id="PTHR32123:SF10">
    <property type="entry name" value="BICD FAMILY-LIKE CARGO ADAPTER 1-RELATED"/>
    <property type="match status" value="1"/>
</dbReference>
<protein>
    <submittedName>
        <fullName evidence="3">Uncharacterized protein</fullName>
    </submittedName>
</protein>
<dbReference type="InParanoid" id="H3B1K7"/>
<reference evidence="3" key="3">
    <citation type="submission" date="2025-09" db="UniProtKB">
        <authorList>
            <consortium name="Ensembl"/>
        </authorList>
    </citation>
    <scope>IDENTIFICATION</scope>
</reference>
<dbReference type="OMA" id="DEWSFKS"/>
<dbReference type="EMBL" id="AFYH01038707">
    <property type="status" value="NOT_ANNOTATED_CDS"/>
    <property type="molecule type" value="Genomic_DNA"/>
</dbReference>
<keyword evidence="4" id="KW-1185">Reference proteome</keyword>
<dbReference type="EMBL" id="AFYH01038706">
    <property type="status" value="NOT_ANNOTATED_CDS"/>
    <property type="molecule type" value="Genomic_DNA"/>
</dbReference>
<feature type="coiled-coil region" evidence="2">
    <location>
        <begin position="404"/>
        <end position="431"/>
    </location>
</feature>
<evidence type="ECO:0000313" key="4">
    <source>
        <dbReference type="Proteomes" id="UP000008672"/>
    </source>
</evidence>
<feature type="coiled-coil region" evidence="2">
    <location>
        <begin position="226"/>
        <end position="253"/>
    </location>
</feature>
<reference evidence="3" key="2">
    <citation type="submission" date="2025-08" db="UniProtKB">
        <authorList>
            <consortium name="Ensembl"/>
        </authorList>
    </citation>
    <scope>IDENTIFICATION</scope>
</reference>
<dbReference type="GeneTree" id="ENSGT00940000157442"/>
<dbReference type="EMBL" id="AFYH01038703">
    <property type="status" value="NOT_ANNOTATED_CDS"/>
    <property type="molecule type" value="Genomic_DNA"/>
</dbReference>
<dbReference type="GO" id="GO:0047496">
    <property type="term" value="P:vesicle transport along microtubule"/>
    <property type="evidence" value="ECO:0007669"/>
    <property type="project" value="TreeGrafter"/>
</dbReference>
<reference evidence="4" key="1">
    <citation type="submission" date="2011-08" db="EMBL/GenBank/DDBJ databases">
        <title>The draft genome of Latimeria chalumnae.</title>
        <authorList>
            <person name="Di Palma F."/>
            <person name="Alfoldi J."/>
            <person name="Johnson J."/>
            <person name="Berlin A."/>
            <person name="Gnerre S."/>
            <person name="Jaffe D."/>
            <person name="MacCallum I."/>
            <person name="Young S."/>
            <person name="Walker B.J."/>
            <person name="Lander E."/>
            <person name="Lindblad-Toh K."/>
        </authorList>
    </citation>
    <scope>NUCLEOTIDE SEQUENCE [LARGE SCALE GENOMIC DNA]</scope>
    <source>
        <strain evidence="4">Wild caught</strain>
    </source>
</reference>
<sequence length="441" mass="50893">SEDLPPPYLEPKELLAVFKQKEKELILAAEVGKALLAENQELKRETEKRQEDFTQKLEELEQEKHMLRLKYEGQEVQWDTRVSEMENDNQELQREVWRLQQALQEAEKDKLHTVQELTGQNQKLTMKLNKTLQAEQRLAAKLQILRVEHGDDTQSVNEDITQEQILQDEVMLLSQRNRDLEQRVLAMSKEKEALQEALNTLMMRVALMDTQNQEQLLQLGQAQSALQETRALNHQLQVRIQELQEEVSLHERSDCNLSLLSEIKQSLEAGSLGKDKKEVTSHSTSKQGWCFVQIILEDIQAIHQQLLSLTNSETVESPADSALTPPSLCEALSQLRELVQALSQRHSLLVKSFRHLKPSSKTPVNLVAWYTVMKNKSLATFRKNAVELELANCRNDFTAMNKQLLEAIQQKVKLSQELEAWQDDMQTVINQQLKAQQLKEQ</sequence>
<dbReference type="PANTHER" id="PTHR32123">
    <property type="entry name" value="BICD FAMILY-LIKE CARGO ADAPTER"/>
    <property type="match status" value="1"/>
</dbReference>
<feature type="coiled-coil region" evidence="2">
    <location>
        <begin position="43"/>
        <end position="134"/>
    </location>
</feature>
<dbReference type="HOGENOM" id="CLU_029068_0_0_1"/>
<dbReference type="AlphaFoldDB" id="H3B1K7"/>
<name>H3B1K7_LATCH</name>
<organism evidence="3 4">
    <name type="scientific">Latimeria chalumnae</name>
    <name type="common">Coelacanth</name>
    <dbReference type="NCBI Taxonomy" id="7897"/>
    <lineage>
        <taxon>Eukaryota</taxon>
        <taxon>Metazoa</taxon>
        <taxon>Chordata</taxon>
        <taxon>Craniata</taxon>
        <taxon>Vertebrata</taxon>
        <taxon>Euteleostomi</taxon>
        <taxon>Coelacanthiformes</taxon>
        <taxon>Coelacanthidae</taxon>
        <taxon>Latimeria</taxon>
    </lineage>
</organism>
<dbReference type="EMBL" id="AFYH01038705">
    <property type="status" value="NOT_ANNOTATED_CDS"/>
    <property type="molecule type" value="Genomic_DNA"/>
</dbReference>
<feature type="coiled-coil region" evidence="2">
    <location>
        <begin position="163"/>
        <end position="197"/>
    </location>
</feature>
<dbReference type="GO" id="GO:0055107">
    <property type="term" value="P:Golgi to secretory granule transport"/>
    <property type="evidence" value="ECO:0007669"/>
    <property type="project" value="TreeGrafter"/>
</dbReference>